<protein>
    <recommendedName>
        <fullName evidence="5">Tripartite tricarboxylate transporter substrate binding protein</fullName>
    </recommendedName>
</protein>
<dbReference type="RefSeq" id="WP_188900635.1">
    <property type="nucleotide sequence ID" value="NZ_BMKS01000006.1"/>
</dbReference>
<dbReference type="Gene3D" id="3.40.190.150">
    <property type="entry name" value="Bordetella uptake gene, domain 1"/>
    <property type="match status" value="1"/>
</dbReference>
<comment type="caution">
    <text evidence="3">The sequence shown here is derived from an EMBL/GenBank/DDBJ whole genome shotgun (WGS) entry which is preliminary data.</text>
</comment>
<dbReference type="AlphaFoldDB" id="A0A8J2ZCD9"/>
<sequence>MTPRRRSFAAAAAALPAAAALAGPHRAAAQGSASAPWPSRPIRIVVGFVAGGGTDITTRTLAPRLQEILGQPIVVENRPGAGGSLATEVVTHAAPDGYTLLMGTISALVINPVMQRLPFDVQADLTPITMAVDVLNILVVPPDRPWRSLPELIAAARAQPDTLAYGSSGVGSAGHLGGALLDRLAGIRTIHVPYRGGGQLITDILSGKVDFAVATAATTLPHIEAGKLRALAVPTARRSPLVPDLPTIAEAAGLPDYDLANWYALLGPRGLLRPIVERVNAAMGEALRDPAIVASLARHGLEAKPSTPEELTRHIREQTEKWAPVVRAAGATPN</sequence>
<proteinExistence type="inferred from homology"/>
<dbReference type="InterPro" id="IPR006311">
    <property type="entry name" value="TAT_signal"/>
</dbReference>
<evidence type="ECO:0000313" key="3">
    <source>
        <dbReference type="EMBL" id="GGG36034.1"/>
    </source>
</evidence>
<dbReference type="PIRSF" id="PIRSF017082">
    <property type="entry name" value="YflP"/>
    <property type="match status" value="1"/>
</dbReference>
<dbReference type="PANTHER" id="PTHR42928">
    <property type="entry name" value="TRICARBOXYLATE-BINDING PROTEIN"/>
    <property type="match status" value="1"/>
</dbReference>
<feature type="chain" id="PRO_5035157877" description="Tripartite tricarboxylate transporter substrate binding protein" evidence="2">
    <location>
        <begin position="23"/>
        <end position="334"/>
    </location>
</feature>
<dbReference type="Pfam" id="PF03401">
    <property type="entry name" value="TctC"/>
    <property type="match status" value="1"/>
</dbReference>
<keyword evidence="4" id="KW-1185">Reference proteome</keyword>
<dbReference type="PANTHER" id="PTHR42928:SF5">
    <property type="entry name" value="BLR1237 PROTEIN"/>
    <property type="match status" value="1"/>
</dbReference>
<dbReference type="InterPro" id="IPR042100">
    <property type="entry name" value="Bug_dom1"/>
</dbReference>
<name>A0A8J2ZCD9_9PROT</name>
<dbReference type="SUPFAM" id="SSF53850">
    <property type="entry name" value="Periplasmic binding protein-like II"/>
    <property type="match status" value="1"/>
</dbReference>
<evidence type="ECO:0000313" key="4">
    <source>
        <dbReference type="Proteomes" id="UP000597507"/>
    </source>
</evidence>
<dbReference type="EMBL" id="BMKS01000006">
    <property type="protein sequence ID" value="GGG36034.1"/>
    <property type="molecule type" value="Genomic_DNA"/>
</dbReference>
<evidence type="ECO:0000256" key="2">
    <source>
        <dbReference type="SAM" id="SignalP"/>
    </source>
</evidence>
<feature type="signal peptide" evidence="2">
    <location>
        <begin position="1"/>
        <end position="22"/>
    </location>
</feature>
<gene>
    <name evidence="3" type="ORF">GCM10010964_24930</name>
</gene>
<organism evidence="3 4">
    <name type="scientific">Caldovatus sediminis</name>
    <dbReference type="NCBI Taxonomy" id="2041189"/>
    <lineage>
        <taxon>Bacteria</taxon>
        <taxon>Pseudomonadati</taxon>
        <taxon>Pseudomonadota</taxon>
        <taxon>Alphaproteobacteria</taxon>
        <taxon>Acetobacterales</taxon>
        <taxon>Roseomonadaceae</taxon>
        <taxon>Caldovatus</taxon>
    </lineage>
</organism>
<dbReference type="PROSITE" id="PS51318">
    <property type="entry name" value="TAT"/>
    <property type="match status" value="1"/>
</dbReference>
<evidence type="ECO:0008006" key="5">
    <source>
        <dbReference type="Google" id="ProtNLM"/>
    </source>
</evidence>
<comment type="similarity">
    <text evidence="1">Belongs to the UPF0065 (bug) family.</text>
</comment>
<dbReference type="CDD" id="cd07012">
    <property type="entry name" value="PBP2_Bug_TTT"/>
    <property type="match status" value="1"/>
</dbReference>
<accession>A0A8J2ZCD9</accession>
<keyword evidence="2" id="KW-0732">Signal</keyword>
<reference evidence="3 4" key="1">
    <citation type="journal article" date="2014" name="Int. J. Syst. Evol. Microbiol.">
        <title>Complete genome sequence of Corynebacterium casei LMG S-19264T (=DSM 44701T), isolated from a smear-ripened cheese.</title>
        <authorList>
            <consortium name="US DOE Joint Genome Institute (JGI-PGF)"/>
            <person name="Walter F."/>
            <person name="Albersmeier A."/>
            <person name="Kalinowski J."/>
            <person name="Ruckert C."/>
        </authorList>
    </citation>
    <scope>NUCLEOTIDE SEQUENCE [LARGE SCALE GENOMIC DNA]</scope>
    <source>
        <strain evidence="3 4">CGMCC 1.16330</strain>
    </source>
</reference>
<dbReference type="Proteomes" id="UP000597507">
    <property type="component" value="Unassembled WGS sequence"/>
</dbReference>
<evidence type="ECO:0000256" key="1">
    <source>
        <dbReference type="ARBA" id="ARBA00006987"/>
    </source>
</evidence>
<dbReference type="Gene3D" id="3.40.190.10">
    <property type="entry name" value="Periplasmic binding protein-like II"/>
    <property type="match status" value="1"/>
</dbReference>
<dbReference type="InterPro" id="IPR005064">
    <property type="entry name" value="BUG"/>
</dbReference>